<dbReference type="GO" id="GO:0050661">
    <property type="term" value="F:NADP binding"/>
    <property type="evidence" value="ECO:0007669"/>
    <property type="project" value="UniProtKB-UniRule"/>
</dbReference>
<evidence type="ECO:0000256" key="5">
    <source>
        <dbReference type="ARBA" id="ARBA00022915"/>
    </source>
</evidence>
<dbReference type="GO" id="GO:0016726">
    <property type="term" value="F:oxidoreductase activity, acting on CH or CH2 groups, NAD or NADP as acceptor"/>
    <property type="evidence" value="ECO:0007669"/>
    <property type="project" value="UniProtKB-UniRule"/>
</dbReference>
<comment type="caution">
    <text evidence="16">The sequence shown here is derived from an EMBL/GenBank/DDBJ whole genome shotgun (WGS) entry which is preliminary data.</text>
</comment>
<comment type="subunit">
    <text evidence="13">Homotetramer.</text>
</comment>
<feature type="domain" description="Dihydrodipicolinate reductase N-terminal" evidence="14">
    <location>
        <begin position="4"/>
        <end position="127"/>
    </location>
</feature>
<organism evidence="16 17">
    <name type="scientific">Stella humosa</name>
    <dbReference type="NCBI Taxonomy" id="94"/>
    <lineage>
        <taxon>Bacteria</taxon>
        <taxon>Pseudomonadati</taxon>
        <taxon>Pseudomonadota</taxon>
        <taxon>Alphaproteobacteria</taxon>
        <taxon>Rhodospirillales</taxon>
        <taxon>Stellaceae</taxon>
        <taxon>Stella</taxon>
    </lineage>
</organism>
<evidence type="ECO:0000259" key="14">
    <source>
        <dbReference type="Pfam" id="PF01113"/>
    </source>
</evidence>
<dbReference type="InterPro" id="IPR022663">
    <property type="entry name" value="DapB_C"/>
</dbReference>
<dbReference type="PANTHER" id="PTHR20836:SF0">
    <property type="entry name" value="4-HYDROXY-TETRAHYDRODIPICOLINATE REDUCTASE 1, CHLOROPLASTIC-RELATED"/>
    <property type="match status" value="1"/>
</dbReference>
<keyword evidence="6 13" id="KW-0560">Oxidoreductase</keyword>
<dbReference type="EC" id="1.17.1.8" evidence="10 13"/>
<feature type="binding site" evidence="13">
    <location>
        <begin position="100"/>
        <end position="102"/>
    </location>
    <ligand>
        <name>NAD(+)</name>
        <dbReference type="ChEBI" id="CHEBI:57540"/>
    </ligand>
</feature>
<comment type="similarity">
    <text evidence="1 13">Belongs to the DapB family.</text>
</comment>
<comment type="subcellular location">
    <subcellularLocation>
        <location evidence="13">Cytoplasm</location>
    </subcellularLocation>
</comment>
<dbReference type="GO" id="GO:0008839">
    <property type="term" value="F:4-hydroxy-tetrahydrodipicolinate reductase"/>
    <property type="evidence" value="ECO:0007669"/>
    <property type="project" value="UniProtKB-UniRule"/>
</dbReference>
<dbReference type="InterPro" id="IPR000846">
    <property type="entry name" value="DapB_N"/>
</dbReference>
<evidence type="ECO:0000256" key="2">
    <source>
        <dbReference type="ARBA" id="ARBA00022490"/>
    </source>
</evidence>
<dbReference type="Proteomes" id="UP000278222">
    <property type="component" value="Unassembled WGS sequence"/>
</dbReference>
<dbReference type="CDD" id="cd02274">
    <property type="entry name" value="DHDPR_N"/>
    <property type="match status" value="1"/>
</dbReference>
<reference evidence="16 17" key="1">
    <citation type="submission" date="2018-11" db="EMBL/GenBank/DDBJ databases">
        <title>Genomic Encyclopedia of Type Strains, Phase IV (KMG-IV): sequencing the most valuable type-strain genomes for metagenomic binning, comparative biology and taxonomic classification.</title>
        <authorList>
            <person name="Goeker M."/>
        </authorList>
    </citation>
    <scope>NUCLEOTIDE SEQUENCE [LARGE SCALE GENOMIC DNA]</scope>
    <source>
        <strain evidence="16 17">DSM 5900</strain>
    </source>
</reference>
<sequence length="274" mass="27877">MAEVRIGVAGAAGRMGRMLVAEVDRTPGARIAAGLERPGSNGAGSDVGEVAGIGRRDVAIVTDPASMFAAVDVAIDFTAPEATVAHARLAAEAGRGLVIGTTGLTAEDRAAIAAAAAGAAIVLAPNMSLGVNLLMGLVEQVAATLDPDYDIEIVEMHHRHKVDAPSGTALGLGEAAARGRGVQLAEAAVRSRDGHTGARERGTIGFATLRGGDVVGDHTVVFAAGGERLELTHRAGSREIYARGAVRAALWLAGRPPGLYDMMDVLGLRQAGSR</sequence>
<feature type="binding site" evidence="13">
    <location>
        <begin position="167"/>
        <end position="168"/>
    </location>
    <ligand>
        <name>(S)-2,3,4,5-tetrahydrodipicolinate</name>
        <dbReference type="ChEBI" id="CHEBI:16845"/>
    </ligand>
</feature>
<feature type="binding site" evidence="13">
    <location>
        <position position="158"/>
    </location>
    <ligand>
        <name>(S)-2,3,4,5-tetrahydrodipicolinate</name>
        <dbReference type="ChEBI" id="CHEBI:16845"/>
    </ligand>
</feature>
<feature type="binding site" evidence="13">
    <location>
        <begin position="124"/>
        <end position="127"/>
    </location>
    <ligand>
        <name>NAD(+)</name>
        <dbReference type="ChEBI" id="CHEBI:57540"/>
    </ligand>
</feature>
<feature type="domain" description="Dihydrodipicolinate reductase C-terminal" evidence="15">
    <location>
        <begin position="130"/>
        <end position="266"/>
    </location>
</feature>
<evidence type="ECO:0000256" key="13">
    <source>
        <dbReference type="HAMAP-Rule" id="MF_00102"/>
    </source>
</evidence>
<dbReference type="SUPFAM" id="SSF51735">
    <property type="entry name" value="NAD(P)-binding Rossmann-fold domains"/>
    <property type="match status" value="1"/>
</dbReference>
<protein>
    <recommendedName>
        <fullName evidence="10 13">4-hydroxy-tetrahydrodipicolinate reductase</fullName>
        <shortName evidence="13">HTPA reductase</shortName>
        <ecNumber evidence="10 13">1.17.1.8</ecNumber>
    </recommendedName>
</protein>
<dbReference type="SUPFAM" id="SSF55347">
    <property type="entry name" value="Glyceraldehyde-3-phosphate dehydrogenase-like, C-terminal domain"/>
    <property type="match status" value="1"/>
</dbReference>
<name>A0A3N1KR79_9PROT</name>
<dbReference type="GO" id="GO:0005737">
    <property type="term" value="C:cytoplasm"/>
    <property type="evidence" value="ECO:0007669"/>
    <property type="project" value="UniProtKB-SubCell"/>
</dbReference>
<evidence type="ECO:0000313" key="16">
    <source>
        <dbReference type="EMBL" id="ROP84353.1"/>
    </source>
</evidence>
<dbReference type="InterPro" id="IPR022664">
    <property type="entry name" value="DapB_N_CS"/>
</dbReference>
<evidence type="ECO:0000256" key="6">
    <source>
        <dbReference type="ARBA" id="ARBA00023002"/>
    </source>
</evidence>
<evidence type="ECO:0000256" key="9">
    <source>
        <dbReference type="ARBA" id="ARBA00037922"/>
    </source>
</evidence>
<comment type="catalytic activity">
    <reaction evidence="12 13">
        <text>(S)-2,3,4,5-tetrahydrodipicolinate + NAD(+) + H2O = (2S,4S)-4-hydroxy-2,3,4,5-tetrahydrodipicolinate + NADH + H(+)</text>
        <dbReference type="Rhea" id="RHEA:35323"/>
        <dbReference type="ChEBI" id="CHEBI:15377"/>
        <dbReference type="ChEBI" id="CHEBI:15378"/>
        <dbReference type="ChEBI" id="CHEBI:16845"/>
        <dbReference type="ChEBI" id="CHEBI:57540"/>
        <dbReference type="ChEBI" id="CHEBI:57945"/>
        <dbReference type="ChEBI" id="CHEBI:67139"/>
        <dbReference type="EC" id="1.17.1.8"/>
    </reaction>
</comment>
<dbReference type="HAMAP" id="MF_00102">
    <property type="entry name" value="DapB"/>
    <property type="match status" value="1"/>
</dbReference>
<dbReference type="GO" id="GO:0009089">
    <property type="term" value="P:lysine biosynthetic process via diaminopimelate"/>
    <property type="evidence" value="ECO:0007669"/>
    <property type="project" value="UniProtKB-UniRule"/>
</dbReference>
<proteinExistence type="inferred from homology"/>
<evidence type="ECO:0000259" key="15">
    <source>
        <dbReference type="Pfam" id="PF05173"/>
    </source>
</evidence>
<comment type="pathway">
    <text evidence="9 13">Amino-acid biosynthesis; L-lysine biosynthesis via DAP pathway; (S)-tetrahydrodipicolinate from L-aspartate: step 4/4.</text>
</comment>
<dbReference type="PANTHER" id="PTHR20836">
    <property type="entry name" value="DIHYDRODIPICOLINATE REDUCTASE"/>
    <property type="match status" value="1"/>
</dbReference>
<comment type="catalytic activity">
    <reaction evidence="11 13">
        <text>(S)-2,3,4,5-tetrahydrodipicolinate + NADP(+) + H2O = (2S,4S)-4-hydroxy-2,3,4,5-tetrahydrodipicolinate + NADPH + H(+)</text>
        <dbReference type="Rhea" id="RHEA:35331"/>
        <dbReference type="ChEBI" id="CHEBI:15377"/>
        <dbReference type="ChEBI" id="CHEBI:15378"/>
        <dbReference type="ChEBI" id="CHEBI:16845"/>
        <dbReference type="ChEBI" id="CHEBI:57783"/>
        <dbReference type="ChEBI" id="CHEBI:58349"/>
        <dbReference type="ChEBI" id="CHEBI:67139"/>
        <dbReference type="EC" id="1.17.1.8"/>
    </reaction>
</comment>
<gene>
    <name evidence="13" type="primary">dapB</name>
    <name evidence="16" type="ORF">EDC65_3704</name>
</gene>
<keyword evidence="2 13" id="KW-0963">Cytoplasm</keyword>
<feature type="active site" description="Proton donor/acceptor" evidence="13">
    <location>
        <position position="157"/>
    </location>
</feature>
<keyword evidence="3 13" id="KW-0028">Amino-acid biosynthesis</keyword>
<dbReference type="UniPathway" id="UPA00034">
    <property type="reaction ID" value="UER00018"/>
</dbReference>
<accession>A0A3N1KR79</accession>
<feature type="binding site" evidence="13">
    <location>
        <position position="36"/>
    </location>
    <ligand>
        <name>NAD(+)</name>
        <dbReference type="ChEBI" id="CHEBI:57540"/>
    </ligand>
</feature>
<dbReference type="InterPro" id="IPR023940">
    <property type="entry name" value="DHDPR_bac"/>
</dbReference>
<evidence type="ECO:0000256" key="8">
    <source>
        <dbReference type="ARBA" id="ARBA00023154"/>
    </source>
</evidence>
<dbReference type="GO" id="GO:0019877">
    <property type="term" value="P:diaminopimelate biosynthetic process"/>
    <property type="evidence" value="ECO:0007669"/>
    <property type="project" value="UniProtKB-UniRule"/>
</dbReference>
<dbReference type="Pfam" id="PF05173">
    <property type="entry name" value="DapB_C"/>
    <property type="match status" value="1"/>
</dbReference>
<dbReference type="Pfam" id="PF01113">
    <property type="entry name" value="DapB_N"/>
    <property type="match status" value="1"/>
</dbReference>
<feature type="binding site" evidence="13">
    <location>
        <position position="37"/>
    </location>
    <ligand>
        <name>NADP(+)</name>
        <dbReference type="ChEBI" id="CHEBI:58349"/>
    </ligand>
</feature>
<dbReference type="InterPro" id="IPR036291">
    <property type="entry name" value="NAD(P)-bd_dom_sf"/>
</dbReference>
<dbReference type="EMBL" id="RJKX01000015">
    <property type="protein sequence ID" value="ROP84353.1"/>
    <property type="molecule type" value="Genomic_DNA"/>
</dbReference>
<evidence type="ECO:0000256" key="1">
    <source>
        <dbReference type="ARBA" id="ARBA00006642"/>
    </source>
</evidence>
<dbReference type="PROSITE" id="PS01298">
    <property type="entry name" value="DAPB"/>
    <property type="match status" value="1"/>
</dbReference>
<feature type="binding site" evidence="13">
    <location>
        <begin position="10"/>
        <end position="15"/>
    </location>
    <ligand>
        <name>NAD(+)</name>
        <dbReference type="ChEBI" id="CHEBI:57540"/>
    </ligand>
</feature>
<dbReference type="NCBIfam" id="TIGR00036">
    <property type="entry name" value="dapB"/>
    <property type="match status" value="1"/>
</dbReference>
<evidence type="ECO:0000256" key="3">
    <source>
        <dbReference type="ARBA" id="ARBA00022605"/>
    </source>
</evidence>
<keyword evidence="5 13" id="KW-0220">Diaminopimelate biosynthesis</keyword>
<keyword evidence="7 13" id="KW-0520">NAD</keyword>
<evidence type="ECO:0000256" key="7">
    <source>
        <dbReference type="ARBA" id="ARBA00023027"/>
    </source>
</evidence>
<evidence type="ECO:0000256" key="10">
    <source>
        <dbReference type="ARBA" id="ARBA00038983"/>
    </source>
</evidence>
<keyword evidence="4 13" id="KW-0521">NADP</keyword>
<dbReference type="FunFam" id="3.30.360.10:FF:000004">
    <property type="entry name" value="4-hydroxy-tetrahydrodipicolinate reductase"/>
    <property type="match status" value="1"/>
</dbReference>
<evidence type="ECO:0000256" key="11">
    <source>
        <dbReference type="ARBA" id="ARBA00049080"/>
    </source>
</evidence>
<dbReference type="Gene3D" id="3.30.360.10">
    <property type="entry name" value="Dihydrodipicolinate Reductase, domain 2"/>
    <property type="match status" value="1"/>
</dbReference>
<dbReference type="PIRSF" id="PIRSF000161">
    <property type="entry name" value="DHPR"/>
    <property type="match status" value="1"/>
</dbReference>
<evidence type="ECO:0000256" key="12">
    <source>
        <dbReference type="ARBA" id="ARBA00049396"/>
    </source>
</evidence>
<comment type="caution">
    <text evidence="13">Was originally thought to be a dihydrodipicolinate reductase (DHDPR), catalyzing the conversion of dihydrodipicolinate to tetrahydrodipicolinate. However, it was shown in E.coli that the substrate of the enzymatic reaction is not dihydrodipicolinate (DHDP) but in fact (2S,4S)-4-hydroxy-2,3,4,5-tetrahydrodipicolinic acid (HTPA), the product released by the DapA-catalyzed reaction.</text>
</comment>
<feature type="active site" description="Proton donor" evidence="13">
    <location>
        <position position="161"/>
    </location>
</feature>
<comment type="function">
    <text evidence="13">Catalyzes the conversion of 4-hydroxy-tetrahydrodipicolinate (HTPA) to tetrahydrodipicolinate.</text>
</comment>
<dbReference type="Gene3D" id="3.40.50.720">
    <property type="entry name" value="NAD(P)-binding Rossmann-like Domain"/>
    <property type="match status" value="1"/>
</dbReference>
<dbReference type="GO" id="GO:0051287">
    <property type="term" value="F:NAD binding"/>
    <property type="evidence" value="ECO:0007669"/>
    <property type="project" value="UniProtKB-UniRule"/>
</dbReference>
<evidence type="ECO:0000313" key="17">
    <source>
        <dbReference type="Proteomes" id="UP000278222"/>
    </source>
</evidence>
<evidence type="ECO:0000256" key="4">
    <source>
        <dbReference type="ARBA" id="ARBA00022857"/>
    </source>
</evidence>
<dbReference type="AlphaFoldDB" id="A0A3N1KR79"/>
<keyword evidence="17" id="KW-1185">Reference proteome</keyword>
<keyword evidence="8 13" id="KW-0457">Lysine biosynthesis</keyword>